<organism evidence="5 6">
    <name type="scientific">Pararcticibacter amylolyticus</name>
    <dbReference type="NCBI Taxonomy" id="2173175"/>
    <lineage>
        <taxon>Bacteria</taxon>
        <taxon>Pseudomonadati</taxon>
        <taxon>Bacteroidota</taxon>
        <taxon>Sphingobacteriia</taxon>
        <taxon>Sphingobacteriales</taxon>
        <taxon>Sphingobacteriaceae</taxon>
        <taxon>Pararcticibacter</taxon>
    </lineage>
</organism>
<proteinExistence type="inferred from homology"/>
<accession>A0A2U2PLL2</accession>
<dbReference type="SUPFAM" id="SSF53448">
    <property type="entry name" value="Nucleotide-diphospho-sugar transferases"/>
    <property type="match status" value="1"/>
</dbReference>
<evidence type="ECO:0000259" key="4">
    <source>
        <dbReference type="Pfam" id="PF00535"/>
    </source>
</evidence>
<comment type="similarity">
    <text evidence="1">Belongs to the glycosyltransferase 2 family.</text>
</comment>
<dbReference type="OrthoDB" id="1016922at2"/>
<comment type="caution">
    <text evidence="5">The sequence shown here is derived from an EMBL/GenBank/DDBJ whole genome shotgun (WGS) entry which is preliminary data.</text>
</comment>
<evidence type="ECO:0000313" key="5">
    <source>
        <dbReference type="EMBL" id="PWG82174.1"/>
    </source>
</evidence>
<evidence type="ECO:0000256" key="1">
    <source>
        <dbReference type="ARBA" id="ARBA00006739"/>
    </source>
</evidence>
<dbReference type="Gene3D" id="3.90.550.10">
    <property type="entry name" value="Spore Coat Polysaccharide Biosynthesis Protein SpsA, Chain A"/>
    <property type="match status" value="1"/>
</dbReference>
<dbReference type="PANTHER" id="PTHR43630">
    <property type="entry name" value="POLY-BETA-1,6-N-ACETYL-D-GLUCOSAMINE SYNTHASE"/>
    <property type="match status" value="1"/>
</dbReference>
<dbReference type="CDD" id="cd00761">
    <property type="entry name" value="Glyco_tranf_GTA_type"/>
    <property type="match status" value="1"/>
</dbReference>
<name>A0A2U2PLL2_9SPHI</name>
<keyword evidence="6" id="KW-1185">Reference proteome</keyword>
<dbReference type="InterPro" id="IPR029044">
    <property type="entry name" value="Nucleotide-diphossugar_trans"/>
</dbReference>
<dbReference type="AlphaFoldDB" id="A0A2U2PLL2"/>
<evidence type="ECO:0000313" key="6">
    <source>
        <dbReference type="Proteomes" id="UP000245647"/>
    </source>
</evidence>
<dbReference type="InterPro" id="IPR001173">
    <property type="entry name" value="Glyco_trans_2-like"/>
</dbReference>
<dbReference type="GO" id="GO:0016757">
    <property type="term" value="F:glycosyltransferase activity"/>
    <property type="evidence" value="ECO:0007669"/>
    <property type="project" value="UniProtKB-KW"/>
</dbReference>
<protein>
    <submittedName>
        <fullName evidence="5">Glycosyl transferase</fullName>
    </submittedName>
</protein>
<feature type="domain" description="Glycosyltransferase 2-like" evidence="4">
    <location>
        <begin position="46"/>
        <end position="199"/>
    </location>
</feature>
<keyword evidence="3 5" id="KW-0808">Transferase</keyword>
<reference evidence="5 6" key="1">
    <citation type="submission" date="2018-04" db="EMBL/GenBank/DDBJ databases">
        <title>Pedobacter chongqingensis sp. nov., isolated from a rottenly hemp rope.</title>
        <authorList>
            <person name="Cai Y."/>
        </authorList>
    </citation>
    <scope>NUCLEOTIDE SEQUENCE [LARGE SCALE GENOMIC DNA]</scope>
    <source>
        <strain evidence="5 6">FJ4-8</strain>
    </source>
</reference>
<evidence type="ECO:0000256" key="2">
    <source>
        <dbReference type="ARBA" id="ARBA00022676"/>
    </source>
</evidence>
<dbReference type="Pfam" id="PF00535">
    <property type="entry name" value="Glycos_transf_2"/>
    <property type="match status" value="1"/>
</dbReference>
<evidence type="ECO:0000256" key="3">
    <source>
        <dbReference type="ARBA" id="ARBA00022679"/>
    </source>
</evidence>
<dbReference type="Proteomes" id="UP000245647">
    <property type="component" value="Unassembled WGS sequence"/>
</dbReference>
<dbReference type="EMBL" id="QEAS01000002">
    <property type="protein sequence ID" value="PWG82174.1"/>
    <property type="molecule type" value="Genomic_DNA"/>
</dbReference>
<keyword evidence="2" id="KW-0328">Glycosyltransferase</keyword>
<sequence>MSIFSVPDWIGQYNFPFIFFEEIPDQVFDSINSDLDKLVSNTPEVSILISAWNEEVNILRCIAALAKTKTSLPVEIIVINNNSTDRTQDTLNKLHIKSLFQPIQGWGPARQLGQENAGGKYILLADADCFYPPTWVDAMVNGLKQPGVVCVYGRYSFIPEPGFPRWKLYMLEKMKDVIAEVRQIKRPYLNSYGINMGYIREYGLKVGFVMKMIRGDEGRLAFDLMTYGKIRQVRSNKARTWTGPRTLAKDGSFSKALTNRVKREFNRFFKILTPEKPHDTKTSSND</sequence>
<gene>
    <name evidence="5" type="ORF">DDR33_03940</name>
</gene>
<dbReference type="RefSeq" id="WP_109414452.1">
    <property type="nucleotide sequence ID" value="NZ_QEAS01000002.1"/>
</dbReference>
<dbReference type="PANTHER" id="PTHR43630:SF1">
    <property type="entry name" value="POLY-BETA-1,6-N-ACETYL-D-GLUCOSAMINE SYNTHASE"/>
    <property type="match status" value="1"/>
</dbReference>